<accession>A0ABQ0E2C5</accession>
<evidence type="ECO:0000313" key="3">
    <source>
        <dbReference type="EMBL" id="GAB1251870.1"/>
    </source>
</evidence>
<dbReference type="EMBL" id="BAAFSF010000002">
    <property type="protein sequence ID" value="GAB1251870.1"/>
    <property type="molecule type" value="Genomic_DNA"/>
</dbReference>
<dbReference type="InterPro" id="IPR026444">
    <property type="entry name" value="Secre_tail"/>
</dbReference>
<reference evidence="3 4" key="1">
    <citation type="journal article" date="2025" name="Int. J. Syst. Evol. Microbiol.">
        <title>Desulfovibrio falkowii sp. nov., Porphyromonas miyakawae sp. nov., Mediterraneibacter flintii sp. nov. and Owariibacterium komagatae gen. nov., sp. nov., isolated from human faeces.</title>
        <authorList>
            <person name="Hamaguchi T."/>
            <person name="Ohara M."/>
            <person name="Hisatomi A."/>
            <person name="Sekiguchi K."/>
            <person name="Takeda J.I."/>
            <person name="Ueyama J."/>
            <person name="Ito M."/>
            <person name="Nishiwaki H."/>
            <person name="Ogi T."/>
            <person name="Hirayama M."/>
            <person name="Ohkuma M."/>
            <person name="Sakamoto M."/>
            <person name="Ohno K."/>
        </authorList>
    </citation>
    <scope>NUCLEOTIDE SEQUENCE [LARGE SCALE GENOMIC DNA]</scope>
    <source>
        <strain evidence="3 4">13CB11C</strain>
    </source>
</reference>
<dbReference type="NCBIfam" id="TIGR04183">
    <property type="entry name" value="Por_Secre_tail"/>
    <property type="match status" value="1"/>
</dbReference>
<evidence type="ECO:0000256" key="1">
    <source>
        <dbReference type="SAM" id="SignalP"/>
    </source>
</evidence>
<dbReference type="Pfam" id="PF18962">
    <property type="entry name" value="Por_Secre_tail"/>
    <property type="match status" value="1"/>
</dbReference>
<sequence length="174" mass="19457">MTHMKSIQRMLLASASVLLLTCSSLCAQEVFPTTLVVVTPEKGTETAIELGAIQKIVFTEGKVKVSTTDTKHPEFLFPLENKLKMYFSKQHKPNMAELVMDNDSLLQLAQGPDWIALHGNANDSSFALRIYNMAGRLVLTNGNYHIDEKVSISTLPMGIYFIQTEKGTYKFIKQ</sequence>
<keyword evidence="1" id="KW-0732">Signal</keyword>
<name>A0ABQ0E2C5_9PORP</name>
<feature type="signal peptide" evidence="1">
    <location>
        <begin position="1"/>
        <end position="27"/>
    </location>
</feature>
<feature type="chain" id="PRO_5045121993" description="Secretion system C-terminal sorting domain-containing protein" evidence="1">
    <location>
        <begin position="28"/>
        <end position="174"/>
    </location>
</feature>
<comment type="caution">
    <text evidence="3">The sequence shown here is derived from an EMBL/GenBank/DDBJ whole genome shotgun (WGS) entry which is preliminary data.</text>
</comment>
<feature type="domain" description="Secretion system C-terminal sorting" evidence="2">
    <location>
        <begin position="119"/>
        <end position="172"/>
    </location>
</feature>
<keyword evidence="4" id="KW-1185">Reference proteome</keyword>
<evidence type="ECO:0000259" key="2">
    <source>
        <dbReference type="Pfam" id="PF18962"/>
    </source>
</evidence>
<evidence type="ECO:0000313" key="4">
    <source>
        <dbReference type="Proteomes" id="UP001628220"/>
    </source>
</evidence>
<organism evidence="3 4">
    <name type="scientific">Porphyromonas miyakawae</name>
    <dbReference type="NCBI Taxonomy" id="3137470"/>
    <lineage>
        <taxon>Bacteria</taxon>
        <taxon>Pseudomonadati</taxon>
        <taxon>Bacteroidota</taxon>
        <taxon>Bacteroidia</taxon>
        <taxon>Bacteroidales</taxon>
        <taxon>Porphyromonadaceae</taxon>
        <taxon>Porphyromonas</taxon>
    </lineage>
</organism>
<proteinExistence type="predicted"/>
<protein>
    <recommendedName>
        <fullName evidence="2">Secretion system C-terminal sorting domain-containing protein</fullName>
    </recommendedName>
</protein>
<dbReference type="Proteomes" id="UP001628220">
    <property type="component" value="Unassembled WGS sequence"/>
</dbReference>
<gene>
    <name evidence="3" type="ORF">Tsumi_09750</name>
</gene>